<dbReference type="InterPro" id="IPR029063">
    <property type="entry name" value="SAM-dependent_MTases_sf"/>
</dbReference>
<dbReference type="GO" id="GO:0008168">
    <property type="term" value="F:methyltransferase activity"/>
    <property type="evidence" value="ECO:0007669"/>
    <property type="project" value="UniProtKB-KW"/>
</dbReference>
<dbReference type="RefSeq" id="WP_209643229.1">
    <property type="nucleotide sequence ID" value="NZ_JAGINW010000001.1"/>
</dbReference>
<accession>A0ABS4TNZ3</accession>
<evidence type="ECO:0000256" key="1">
    <source>
        <dbReference type="ARBA" id="ARBA00022679"/>
    </source>
</evidence>
<evidence type="ECO:0000313" key="3">
    <source>
        <dbReference type="EMBL" id="MBP2326128.1"/>
    </source>
</evidence>
<evidence type="ECO:0000259" key="2">
    <source>
        <dbReference type="Pfam" id="PF08241"/>
    </source>
</evidence>
<dbReference type="EMBL" id="JAGINW010000001">
    <property type="protein sequence ID" value="MBP2326128.1"/>
    <property type="molecule type" value="Genomic_DNA"/>
</dbReference>
<dbReference type="SUPFAM" id="SSF53335">
    <property type="entry name" value="S-adenosyl-L-methionine-dependent methyltransferases"/>
    <property type="match status" value="1"/>
</dbReference>
<dbReference type="GO" id="GO:0032259">
    <property type="term" value="P:methylation"/>
    <property type="evidence" value="ECO:0007669"/>
    <property type="project" value="UniProtKB-KW"/>
</dbReference>
<dbReference type="Gene3D" id="3.40.50.150">
    <property type="entry name" value="Vaccinia Virus protein VP39"/>
    <property type="match status" value="1"/>
</dbReference>
<protein>
    <submittedName>
        <fullName evidence="3">SAM-dependent methyltransferase</fullName>
    </submittedName>
</protein>
<dbReference type="InterPro" id="IPR050447">
    <property type="entry name" value="Erg6_SMT_methyltransf"/>
</dbReference>
<keyword evidence="1" id="KW-0808">Transferase</keyword>
<evidence type="ECO:0000313" key="4">
    <source>
        <dbReference type="Proteomes" id="UP001519332"/>
    </source>
</evidence>
<keyword evidence="4" id="KW-1185">Reference proteome</keyword>
<feature type="domain" description="Methyltransferase type 11" evidence="2">
    <location>
        <begin position="38"/>
        <end position="134"/>
    </location>
</feature>
<sequence length="260" mass="26667">MSTLDWSLGEFEGVAPQLLPAAQTAIELAGLSSGQHVVDVGCGTGNAALLAAQHPGVRVTGVDPAPRLLEVARAAAAARGLDADFVSGDAANVPLPDGSADVVLSVFAVIFAPDPAVAAAELARITAPDGKIVVAAWIPEGAVMEAMKVLVQAIGEASGSSVGPSFEWYEPAQAAGLFEPHGFDVAVHERSLAFQAPDVESYWQASFVQHPLMVATTPLLEAHGLLAGAQASARAILVEGNESPDAFKVTSRYVVITASR</sequence>
<comment type="caution">
    <text evidence="3">The sequence shown here is derived from an EMBL/GenBank/DDBJ whole genome shotgun (WGS) entry which is preliminary data.</text>
</comment>
<name>A0ABS4TNZ3_9PSEU</name>
<gene>
    <name evidence="3" type="ORF">JOF56_006513</name>
</gene>
<dbReference type="PANTHER" id="PTHR44068:SF11">
    <property type="entry name" value="GERANYL DIPHOSPHATE 2-C-METHYLTRANSFERASE"/>
    <property type="match status" value="1"/>
</dbReference>
<dbReference type="PANTHER" id="PTHR44068">
    <property type="entry name" value="ZGC:194242"/>
    <property type="match status" value="1"/>
</dbReference>
<dbReference type="Proteomes" id="UP001519332">
    <property type="component" value="Unassembled WGS sequence"/>
</dbReference>
<dbReference type="InterPro" id="IPR013216">
    <property type="entry name" value="Methyltransf_11"/>
</dbReference>
<keyword evidence="3" id="KW-0489">Methyltransferase</keyword>
<dbReference type="Pfam" id="PF08241">
    <property type="entry name" value="Methyltransf_11"/>
    <property type="match status" value="1"/>
</dbReference>
<proteinExistence type="predicted"/>
<dbReference type="CDD" id="cd02440">
    <property type="entry name" value="AdoMet_MTases"/>
    <property type="match status" value="1"/>
</dbReference>
<organism evidence="3 4">
    <name type="scientific">Kibdelosporangium banguiense</name>
    <dbReference type="NCBI Taxonomy" id="1365924"/>
    <lineage>
        <taxon>Bacteria</taxon>
        <taxon>Bacillati</taxon>
        <taxon>Actinomycetota</taxon>
        <taxon>Actinomycetes</taxon>
        <taxon>Pseudonocardiales</taxon>
        <taxon>Pseudonocardiaceae</taxon>
        <taxon>Kibdelosporangium</taxon>
    </lineage>
</organism>
<reference evidence="3 4" key="1">
    <citation type="submission" date="2021-03" db="EMBL/GenBank/DDBJ databases">
        <title>Sequencing the genomes of 1000 actinobacteria strains.</title>
        <authorList>
            <person name="Klenk H.-P."/>
        </authorList>
    </citation>
    <scope>NUCLEOTIDE SEQUENCE [LARGE SCALE GENOMIC DNA]</scope>
    <source>
        <strain evidence="3 4">DSM 46670</strain>
    </source>
</reference>